<protein>
    <submittedName>
        <fullName evidence="3">Twin-arginine translocation signal domain-containing protein</fullName>
    </submittedName>
</protein>
<feature type="region of interest" description="Disordered" evidence="1">
    <location>
        <begin position="159"/>
        <end position="181"/>
    </location>
</feature>
<evidence type="ECO:0000256" key="1">
    <source>
        <dbReference type="SAM" id="MobiDB-lite"/>
    </source>
</evidence>
<organism evidence="3 4">
    <name type="scientific">Amycolatopsis nalaikhensis</name>
    <dbReference type="NCBI Taxonomy" id="715472"/>
    <lineage>
        <taxon>Bacteria</taxon>
        <taxon>Bacillati</taxon>
        <taxon>Actinomycetota</taxon>
        <taxon>Actinomycetes</taxon>
        <taxon>Pseudonocardiales</taxon>
        <taxon>Pseudonocardiaceae</taxon>
        <taxon>Amycolatopsis</taxon>
    </lineage>
</organism>
<dbReference type="InterPro" id="IPR006311">
    <property type="entry name" value="TAT_signal"/>
</dbReference>
<dbReference type="RefSeq" id="WP_285455300.1">
    <property type="nucleotide sequence ID" value="NZ_CP127173.1"/>
</dbReference>
<dbReference type="EMBL" id="CP127173">
    <property type="protein sequence ID" value="WIV57980.1"/>
    <property type="molecule type" value="Genomic_DNA"/>
</dbReference>
<feature type="compositionally biased region" description="Basic and acidic residues" evidence="1">
    <location>
        <begin position="159"/>
        <end position="170"/>
    </location>
</feature>
<dbReference type="Proteomes" id="UP001227101">
    <property type="component" value="Chromosome"/>
</dbReference>
<evidence type="ECO:0000313" key="3">
    <source>
        <dbReference type="EMBL" id="WIV57980.1"/>
    </source>
</evidence>
<dbReference type="InterPro" id="IPR019546">
    <property type="entry name" value="TAT_signal_bac_arc"/>
</dbReference>
<dbReference type="NCBIfam" id="TIGR01409">
    <property type="entry name" value="TAT_signal_seq"/>
    <property type="match status" value="1"/>
</dbReference>
<keyword evidence="4" id="KW-1185">Reference proteome</keyword>
<evidence type="ECO:0000256" key="2">
    <source>
        <dbReference type="SAM" id="SignalP"/>
    </source>
</evidence>
<proteinExistence type="predicted"/>
<feature type="chain" id="PRO_5047391784" evidence="2">
    <location>
        <begin position="30"/>
        <end position="225"/>
    </location>
</feature>
<sequence>MNRSVNRRRFLAGLAVAGGSALIRPAGFAAAQPTQAGSWNAPVSRNGWPVVPPGAVRRRRIEGSMADVELLDGDATDLLVHVARRFHYEVRPLTPGDVTGYRADRGGVTPLESDYLSGTAIALHPQHYPLGVSGGFLPAEVAVIRDILAECGGAVRWGGDDPRTPKESHFALDSPPRDPVVGRAAGMVRAWRTAPGQGAGTSPDPFDAARRGRACALESRQRHSR</sequence>
<reference evidence="3 4" key="1">
    <citation type="submission" date="2023-06" db="EMBL/GenBank/DDBJ databases">
        <authorList>
            <person name="Oyuntsetseg B."/>
            <person name="Kim S.B."/>
        </authorList>
    </citation>
    <scope>NUCLEOTIDE SEQUENCE [LARGE SCALE GENOMIC DNA]</scope>
    <source>
        <strain evidence="3 4">2-2</strain>
    </source>
</reference>
<gene>
    <name evidence="3" type="ORF">QP939_04700</name>
</gene>
<accession>A0ABY8XQN6</accession>
<dbReference type="PROSITE" id="PS51318">
    <property type="entry name" value="TAT"/>
    <property type="match status" value="1"/>
</dbReference>
<name>A0ABY8XQN6_9PSEU</name>
<feature type="region of interest" description="Disordered" evidence="1">
    <location>
        <begin position="193"/>
        <end position="225"/>
    </location>
</feature>
<feature type="signal peptide" evidence="2">
    <location>
        <begin position="1"/>
        <end position="29"/>
    </location>
</feature>
<keyword evidence="2" id="KW-0732">Signal</keyword>
<evidence type="ECO:0000313" key="4">
    <source>
        <dbReference type="Proteomes" id="UP001227101"/>
    </source>
</evidence>